<dbReference type="EMBL" id="BAABCX010000010">
    <property type="protein sequence ID" value="GAA3552094.1"/>
    <property type="molecule type" value="Genomic_DNA"/>
</dbReference>
<sequence length="54" mass="6399">MLAMEVITMNRCDQKRGPGQPRLPYQTKTVRIPVALEEKVRRMVEQYKAQHRES</sequence>
<gene>
    <name evidence="1" type="ORF">GCM10022394_35430</name>
</gene>
<reference evidence="2" key="1">
    <citation type="journal article" date="2019" name="Int. J. Syst. Evol. Microbiol.">
        <title>The Global Catalogue of Microorganisms (GCM) 10K type strain sequencing project: providing services to taxonomists for standard genome sequencing and annotation.</title>
        <authorList>
            <consortium name="The Broad Institute Genomics Platform"/>
            <consortium name="The Broad Institute Genome Sequencing Center for Infectious Disease"/>
            <person name="Wu L."/>
            <person name="Ma J."/>
        </authorList>
    </citation>
    <scope>NUCLEOTIDE SEQUENCE [LARGE SCALE GENOMIC DNA]</scope>
    <source>
        <strain evidence="2">JCM 17110</strain>
    </source>
</reference>
<organism evidence="1 2">
    <name type="scientific">Zobellella aerophila</name>
    <dbReference type="NCBI Taxonomy" id="870480"/>
    <lineage>
        <taxon>Bacteria</taxon>
        <taxon>Pseudomonadati</taxon>
        <taxon>Pseudomonadota</taxon>
        <taxon>Gammaproteobacteria</taxon>
        <taxon>Aeromonadales</taxon>
        <taxon>Aeromonadaceae</taxon>
        <taxon>Zobellella</taxon>
    </lineage>
</organism>
<evidence type="ECO:0000313" key="1">
    <source>
        <dbReference type="EMBL" id="GAA3552094.1"/>
    </source>
</evidence>
<name>A0ABP6WK55_9GAMM</name>
<comment type="caution">
    <text evidence="1">The sequence shown here is derived from an EMBL/GenBank/DDBJ whole genome shotgun (WGS) entry which is preliminary data.</text>
</comment>
<proteinExistence type="predicted"/>
<evidence type="ECO:0000313" key="2">
    <source>
        <dbReference type="Proteomes" id="UP001500795"/>
    </source>
</evidence>
<protein>
    <submittedName>
        <fullName evidence="1">Uncharacterized protein</fullName>
    </submittedName>
</protein>
<keyword evidence="2" id="KW-1185">Reference proteome</keyword>
<dbReference type="Proteomes" id="UP001500795">
    <property type="component" value="Unassembled WGS sequence"/>
</dbReference>
<accession>A0ABP6WK55</accession>